<comment type="catalytic activity">
    <reaction evidence="11">
        <text>[GlcNAc-(1-&gt;4)-Mur2Ac(oyl-L-Ala-gamma-D-Glu-L-Lys-D-Ala-D-Ala)](n)-di-trans,octa-cis-undecaprenyl diphosphate + beta-D-GlcNAc-(1-&gt;4)-Mur2Ac(oyl-L-Ala-gamma-D-Glu-L-Lys-D-Ala-D-Ala)-di-trans,octa-cis-undecaprenyl diphosphate = [GlcNAc-(1-&gt;4)-Mur2Ac(oyl-L-Ala-gamma-D-Glu-L-Lys-D-Ala-D-Ala)](n+1)-di-trans,octa-cis-undecaprenyl diphosphate + di-trans,octa-cis-undecaprenyl diphosphate + H(+)</text>
        <dbReference type="Rhea" id="RHEA:23708"/>
        <dbReference type="Rhea" id="RHEA-COMP:9602"/>
        <dbReference type="Rhea" id="RHEA-COMP:9603"/>
        <dbReference type="ChEBI" id="CHEBI:15378"/>
        <dbReference type="ChEBI" id="CHEBI:58405"/>
        <dbReference type="ChEBI" id="CHEBI:60033"/>
        <dbReference type="ChEBI" id="CHEBI:78435"/>
        <dbReference type="EC" id="2.4.99.28"/>
    </reaction>
</comment>
<keyword evidence="4" id="KW-0121">Carboxypeptidase</keyword>
<dbReference type="GO" id="GO:0008955">
    <property type="term" value="F:peptidoglycan glycosyltransferase activity"/>
    <property type="evidence" value="ECO:0007669"/>
    <property type="project" value="UniProtKB-EC"/>
</dbReference>
<dbReference type="PANTHER" id="PTHR32282:SF15">
    <property type="entry name" value="PENICILLIN-BINDING PROTEIN 1C"/>
    <property type="match status" value="1"/>
</dbReference>
<dbReference type="InterPro" id="IPR009647">
    <property type="entry name" value="PBP_C"/>
</dbReference>
<comment type="similarity">
    <text evidence="2">In the C-terminal section; belongs to the transpeptidase family.</text>
</comment>
<evidence type="ECO:0000256" key="6">
    <source>
        <dbReference type="ARBA" id="ARBA00022676"/>
    </source>
</evidence>
<dbReference type="Proteomes" id="UP000609531">
    <property type="component" value="Unassembled WGS sequence"/>
</dbReference>
<dbReference type="GO" id="GO:0009252">
    <property type="term" value="P:peptidoglycan biosynthetic process"/>
    <property type="evidence" value="ECO:0007669"/>
    <property type="project" value="InterPro"/>
</dbReference>
<evidence type="ECO:0000256" key="1">
    <source>
        <dbReference type="ARBA" id="ARBA00004752"/>
    </source>
</evidence>
<dbReference type="InterPro" id="IPR011815">
    <property type="entry name" value="PBP_1c"/>
</dbReference>
<dbReference type="InterPro" id="IPR050396">
    <property type="entry name" value="Glycosyltr_51/Transpeptidase"/>
</dbReference>
<evidence type="ECO:0000313" key="15">
    <source>
        <dbReference type="EMBL" id="MBJ3777172.1"/>
    </source>
</evidence>
<dbReference type="Pfam" id="PF00912">
    <property type="entry name" value="Transgly"/>
    <property type="match status" value="1"/>
</dbReference>
<accession>A0A934IS11</accession>
<dbReference type="InterPro" id="IPR001264">
    <property type="entry name" value="Glyco_trans_51"/>
</dbReference>
<evidence type="ECO:0000256" key="9">
    <source>
        <dbReference type="ARBA" id="ARBA00023268"/>
    </source>
</evidence>
<keyword evidence="6" id="KW-0328">Glycosyltransferase</keyword>
<dbReference type="GO" id="GO:0006508">
    <property type="term" value="P:proteolysis"/>
    <property type="evidence" value="ECO:0007669"/>
    <property type="project" value="UniProtKB-KW"/>
</dbReference>
<keyword evidence="9" id="KW-0511">Multifunctional enzyme</keyword>
<dbReference type="InterPro" id="IPR012338">
    <property type="entry name" value="Beta-lactam/transpept-like"/>
</dbReference>
<dbReference type="EMBL" id="JAEKJA010000013">
    <property type="protein sequence ID" value="MBJ3777172.1"/>
    <property type="molecule type" value="Genomic_DNA"/>
</dbReference>
<dbReference type="Pfam" id="PF06832">
    <property type="entry name" value="BiPBP_C"/>
    <property type="match status" value="1"/>
</dbReference>
<dbReference type="InterPro" id="IPR001460">
    <property type="entry name" value="PCN-bd_Tpept"/>
</dbReference>
<feature type="domain" description="Penicillin-binding C-terminal" evidence="14">
    <location>
        <begin position="603"/>
        <end position="687"/>
    </location>
</feature>
<evidence type="ECO:0000259" key="13">
    <source>
        <dbReference type="Pfam" id="PF00912"/>
    </source>
</evidence>
<dbReference type="AlphaFoldDB" id="A0A934IS11"/>
<evidence type="ECO:0000313" key="16">
    <source>
        <dbReference type="Proteomes" id="UP000609531"/>
    </source>
</evidence>
<dbReference type="NCBIfam" id="TIGR02073">
    <property type="entry name" value="PBP_1c"/>
    <property type="match status" value="1"/>
</dbReference>
<evidence type="ECO:0000256" key="8">
    <source>
        <dbReference type="ARBA" id="ARBA00022801"/>
    </source>
</evidence>
<evidence type="ECO:0000256" key="7">
    <source>
        <dbReference type="ARBA" id="ARBA00022679"/>
    </source>
</evidence>
<keyword evidence="8" id="KW-0378">Hydrolase</keyword>
<comment type="pathway">
    <text evidence="1">Cell wall biogenesis; peptidoglycan biosynthesis.</text>
</comment>
<organism evidence="15 16">
    <name type="scientific">Acuticoccus mangrovi</name>
    <dbReference type="NCBI Taxonomy" id="2796142"/>
    <lineage>
        <taxon>Bacteria</taxon>
        <taxon>Pseudomonadati</taxon>
        <taxon>Pseudomonadota</taxon>
        <taxon>Alphaproteobacteria</taxon>
        <taxon>Hyphomicrobiales</taxon>
        <taxon>Amorphaceae</taxon>
        <taxon>Acuticoccus</taxon>
    </lineage>
</organism>
<evidence type="ECO:0000256" key="2">
    <source>
        <dbReference type="ARBA" id="ARBA00007090"/>
    </source>
</evidence>
<dbReference type="GO" id="GO:0008658">
    <property type="term" value="F:penicillin binding"/>
    <property type="evidence" value="ECO:0007669"/>
    <property type="project" value="InterPro"/>
</dbReference>
<evidence type="ECO:0000256" key="4">
    <source>
        <dbReference type="ARBA" id="ARBA00022645"/>
    </source>
</evidence>
<comment type="caution">
    <text evidence="15">The sequence shown here is derived from an EMBL/GenBank/DDBJ whole genome shotgun (WGS) entry which is preliminary data.</text>
</comment>
<comment type="similarity">
    <text evidence="3">In the N-terminal section; belongs to the glycosyltransferase 51 family.</text>
</comment>
<evidence type="ECO:0000256" key="3">
    <source>
        <dbReference type="ARBA" id="ARBA00007739"/>
    </source>
</evidence>
<dbReference type="RefSeq" id="WP_198883075.1">
    <property type="nucleotide sequence ID" value="NZ_JAEKJA010000013.1"/>
</dbReference>
<gene>
    <name evidence="15" type="primary">pbpC</name>
    <name evidence="15" type="ORF">JCR33_15810</name>
</gene>
<dbReference type="InterPro" id="IPR036950">
    <property type="entry name" value="PBP_transglycosylase"/>
</dbReference>
<evidence type="ECO:0000259" key="12">
    <source>
        <dbReference type="Pfam" id="PF00905"/>
    </source>
</evidence>
<keyword evidence="16" id="KW-1185">Reference proteome</keyword>
<evidence type="ECO:0000256" key="10">
    <source>
        <dbReference type="ARBA" id="ARBA00044770"/>
    </source>
</evidence>
<proteinExistence type="inferred from homology"/>
<dbReference type="Pfam" id="PF00905">
    <property type="entry name" value="Transpeptidase"/>
    <property type="match status" value="1"/>
</dbReference>
<feature type="domain" description="Penicillin-binding protein transpeptidase" evidence="12">
    <location>
        <begin position="315"/>
        <end position="544"/>
    </location>
</feature>
<evidence type="ECO:0000256" key="11">
    <source>
        <dbReference type="ARBA" id="ARBA00049902"/>
    </source>
</evidence>
<keyword evidence="7" id="KW-0808">Transferase</keyword>
<sequence length="690" mass="73840">MTDPAPRHRRYRRPLRAGLAALAGVALLAAAGAVALPILDTRYPPPLEVPAPSTVVVDRHGELLRAFTDEGGRWRLPVRLDEVDPGFVDLLVAYEDQRFRDHAGVDPRAALRAAGQALGAGQIVSGASTLTMQAVRLLTGARERTFWRKASEAVRALQLERRLGKDEILEIYLNGAPYGGNIEGVRAASLAYFGREPARLTLAQAALLVALPQSPETRRPDRHPQAARAARDRVLDRLAGRGVISARDAREAKSEAVPTRRRPVPRLAPHLARRLHAASPDARLIATTLDAGWQAQLETLAASRVDHIGPRVSAAILVADLRTGEIRAEVGSANFLDARRAGHVDMTEALRSPGSTLKPFIYGLAIEAGLIAPGTLMEDRPKSFAGYQPENFDKTFQGLVTAAEALKQSLNVPAVALLDSLGAVRLAVRLQEAGATVALPERYGPTLAIGLGGFGTRLVDLAGLYTALARDGRPVALHATAERPAIPNRLLEPRAARAVSAILTTMRPPKNARPNEIAYKTGTSYGYRDAWAVGYDARHVVAVWVGRPDGTPVAALTGWTDAAPILFDAFARIGLHPLPPPPVATATADLPPPLQRFAPRGDATVRADQDLAIAFPPADASIALTRADGGRDPLIARVLGRAVDTWLLDGRPLPVRVNRRSAQIDVTPGHHTLTVVTDDGASERVSFSVN</sequence>
<name>A0A934IS11_9HYPH</name>
<evidence type="ECO:0000256" key="5">
    <source>
        <dbReference type="ARBA" id="ARBA00022670"/>
    </source>
</evidence>
<feature type="domain" description="Glycosyl transferase family 51" evidence="13">
    <location>
        <begin position="64"/>
        <end position="238"/>
    </location>
</feature>
<protein>
    <recommendedName>
        <fullName evidence="10">peptidoglycan glycosyltransferase</fullName>
        <ecNumber evidence="10">2.4.99.28</ecNumber>
    </recommendedName>
</protein>
<keyword evidence="5" id="KW-0645">Protease</keyword>
<evidence type="ECO:0000259" key="14">
    <source>
        <dbReference type="Pfam" id="PF06832"/>
    </source>
</evidence>
<dbReference type="InterPro" id="IPR023346">
    <property type="entry name" value="Lysozyme-like_dom_sf"/>
</dbReference>
<dbReference type="SUPFAM" id="SSF56601">
    <property type="entry name" value="beta-lactamase/transpeptidase-like"/>
    <property type="match status" value="1"/>
</dbReference>
<dbReference type="GO" id="GO:0004180">
    <property type="term" value="F:carboxypeptidase activity"/>
    <property type="evidence" value="ECO:0007669"/>
    <property type="project" value="UniProtKB-KW"/>
</dbReference>
<dbReference type="Gene3D" id="3.40.710.10">
    <property type="entry name" value="DD-peptidase/beta-lactamase superfamily"/>
    <property type="match status" value="1"/>
</dbReference>
<dbReference type="GO" id="GO:0030288">
    <property type="term" value="C:outer membrane-bounded periplasmic space"/>
    <property type="evidence" value="ECO:0007669"/>
    <property type="project" value="TreeGrafter"/>
</dbReference>
<dbReference type="SUPFAM" id="SSF53955">
    <property type="entry name" value="Lysozyme-like"/>
    <property type="match status" value="1"/>
</dbReference>
<dbReference type="Gene3D" id="1.10.3810.10">
    <property type="entry name" value="Biosynthetic peptidoglycan transglycosylase-like"/>
    <property type="match status" value="1"/>
</dbReference>
<reference evidence="15" key="1">
    <citation type="submission" date="2020-12" db="EMBL/GenBank/DDBJ databases">
        <title>Bacterial taxonomy.</title>
        <authorList>
            <person name="Pan X."/>
        </authorList>
    </citation>
    <scope>NUCLEOTIDE SEQUENCE</scope>
    <source>
        <strain evidence="15">B2012</strain>
    </source>
</reference>
<dbReference type="PANTHER" id="PTHR32282">
    <property type="entry name" value="BINDING PROTEIN TRANSPEPTIDASE, PUTATIVE-RELATED"/>
    <property type="match status" value="1"/>
</dbReference>
<dbReference type="EC" id="2.4.99.28" evidence="10"/>